<evidence type="ECO:0000256" key="4">
    <source>
        <dbReference type="ARBA" id="ARBA00022989"/>
    </source>
</evidence>
<keyword evidence="6" id="KW-0472">Membrane</keyword>
<accession>A0AAP0HL35</accession>
<keyword evidence="3" id="KW-0812">Transmembrane</keyword>
<dbReference type="AlphaFoldDB" id="A0AAP0HL35"/>
<evidence type="ECO:0000256" key="9">
    <source>
        <dbReference type="SAM" id="MobiDB-lite"/>
    </source>
</evidence>
<feature type="compositionally biased region" description="Polar residues" evidence="9">
    <location>
        <begin position="1"/>
        <end position="15"/>
    </location>
</feature>
<dbReference type="Proteomes" id="UP001420932">
    <property type="component" value="Unassembled WGS sequence"/>
</dbReference>
<evidence type="ECO:0000256" key="6">
    <source>
        <dbReference type="ARBA" id="ARBA00023136"/>
    </source>
</evidence>
<evidence type="ECO:0000313" key="11">
    <source>
        <dbReference type="Proteomes" id="UP001420932"/>
    </source>
</evidence>
<evidence type="ECO:0000256" key="7">
    <source>
        <dbReference type="ARBA" id="ARBA00038080"/>
    </source>
</evidence>
<dbReference type="EMBL" id="JBBNAF010000012">
    <property type="protein sequence ID" value="KAK9092578.1"/>
    <property type="molecule type" value="Genomic_DNA"/>
</dbReference>
<gene>
    <name evidence="10" type="ORF">Syun_027489</name>
</gene>
<keyword evidence="5 8" id="KW-0175">Coiled coil</keyword>
<proteinExistence type="inferred from homology"/>
<sequence>MGLEVSNSNTTQIQSKSDEPSLDETSNEKFNINDTSKSDSEKRADGDFEVDEDPSMDPQKSKQIQSFYFPKYPIFKDPELELKVKEAEKLVEERNEARLEIESKISLKADDLTEIIFNLRPLMSEENLYRGFLKESWWQKDASVQKLAKLHLQRTKKSGSKNGGVYLCSSEEELNDLILSLRYRLRSESDGVESFDDERLLLREIKQLEGTRSKVKAIAARREKILALEGQNGFVQYELLEEQQRDVKEKKHKLARKIKLMKEQHKAIERELKSLKKELAFADRKRGEAYEGLAELRRLSDEQNACHYKNRLLLRDARALAAKKDIASLEELSNEEVEKFMSQWNSNKTFRDDYLSRNLPSHINTNLDRDGKADNLTTSD</sequence>
<dbReference type="PANTHER" id="PTHR32219">
    <property type="entry name" value="RNA-BINDING PROTEIN YLMH-RELATED"/>
    <property type="match status" value="1"/>
</dbReference>
<organism evidence="10 11">
    <name type="scientific">Stephania yunnanensis</name>
    <dbReference type="NCBI Taxonomy" id="152371"/>
    <lineage>
        <taxon>Eukaryota</taxon>
        <taxon>Viridiplantae</taxon>
        <taxon>Streptophyta</taxon>
        <taxon>Embryophyta</taxon>
        <taxon>Tracheophyta</taxon>
        <taxon>Spermatophyta</taxon>
        <taxon>Magnoliopsida</taxon>
        <taxon>Ranunculales</taxon>
        <taxon>Menispermaceae</taxon>
        <taxon>Menispermoideae</taxon>
        <taxon>Cissampelideae</taxon>
        <taxon>Stephania</taxon>
    </lineage>
</organism>
<comment type="caution">
    <text evidence="10">The sequence shown here is derived from an EMBL/GenBank/DDBJ whole genome shotgun (WGS) entry which is preliminary data.</text>
</comment>
<reference evidence="10 11" key="1">
    <citation type="submission" date="2024-01" db="EMBL/GenBank/DDBJ databases">
        <title>Genome assemblies of Stephania.</title>
        <authorList>
            <person name="Yang L."/>
        </authorList>
    </citation>
    <scope>NUCLEOTIDE SEQUENCE [LARGE SCALE GENOMIC DNA]</scope>
    <source>
        <strain evidence="10">YNDBR</strain>
        <tissue evidence="10">Leaf</tissue>
    </source>
</reference>
<keyword evidence="4" id="KW-1133">Transmembrane helix</keyword>
<comment type="similarity">
    <text evidence="7">Belongs to the plant Proton pump-interactor protein family.</text>
</comment>
<protein>
    <submittedName>
        <fullName evidence="10">Uncharacterized protein</fullName>
    </submittedName>
</protein>
<comment type="subcellular location">
    <subcellularLocation>
        <location evidence="1">Cell membrane</location>
        <topology evidence="1">Single-pass membrane protein</topology>
    </subcellularLocation>
</comment>
<feature type="compositionally biased region" description="Basic and acidic residues" evidence="9">
    <location>
        <begin position="36"/>
        <end position="46"/>
    </location>
</feature>
<keyword evidence="11" id="KW-1185">Reference proteome</keyword>
<dbReference type="InterPro" id="IPR055282">
    <property type="entry name" value="PPI1-4"/>
</dbReference>
<evidence type="ECO:0000256" key="1">
    <source>
        <dbReference type="ARBA" id="ARBA00004162"/>
    </source>
</evidence>
<feature type="region of interest" description="Disordered" evidence="9">
    <location>
        <begin position="1"/>
        <end position="62"/>
    </location>
</feature>
<evidence type="ECO:0000256" key="8">
    <source>
        <dbReference type="SAM" id="Coils"/>
    </source>
</evidence>
<evidence type="ECO:0000256" key="5">
    <source>
        <dbReference type="ARBA" id="ARBA00023054"/>
    </source>
</evidence>
<feature type="coiled-coil region" evidence="8">
    <location>
        <begin position="237"/>
        <end position="285"/>
    </location>
</feature>
<dbReference type="GO" id="GO:0005886">
    <property type="term" value="C:plasma membrane"/>
    <property type="evidence" value="ECO:0007669"/>
    <property type="project" value="UniProtKB-SubCell"/>
</dbReference>
<name>A0AAP0HL35_9MAGN</name>
<keyword evidence="2" id="KW-1003">Cell membrane</keyword>
<evidence type="ECO:0000256" key="2">
    <source>
        <dbReference type="ARBA" id="ARBA00022475"/>
    </source>
</evidence>
<feature type="region of interest" description="Disordered" evidence="9">
    <location>
        <begin position="361"/>
        <end position="380"/>
    </location>
</feature>
<dbReference type="PANTHER" id="PTHR32219:SF2">
    <property type="entry name" value="PROTON PUMP-INTERACTOR 1"/>
    <property type="match status" value="1"/>
</dbReference>
<evidence type="ECO:0000256" key="3">
    <source>
        <dbReference type="ARBA" id="ARBA00022692"/>
    </source>
</evidence>
<evidence type="ECO:0000313" key="10">
    <source>
        <dbReference type="EMBL" id="KAK9092578.1"/>
    </source>
</evidence>